<feature type="compositionally biased region" description="Low complexity" evidence="1">
    <location>
        <begin position="81"/>
        <end position="94"/>
    </location>
</feature>
<proteinExistence type="predicted"/>
<evidence type="ECO:0000313" key="3">
    <source>
        <dbReference type="Proteomes" id="UP000186922"/>
    </source>
</evidence>
<dbReference type="EMBL" id="BDGG01000003">
    <property type="protein sequence ID" value="GAU95172.1"/>
    <property type="molecule type" value="Genomic_DNA"/>
</dbReference>
<accession>A0A1D1V584</accession>
<name>A0A1D1V584_RAMVA</name>
<organism evidence="2 3">
    <name type="scientific">Ramazzottius varieornatus</name>
    <name type="common">Water bear</name>
    <name type="synonym">Tardigrade</name>
    <dbReference type="NCBI Taxonomy" id="947166"/>
    <lineage>
        <taxon>Eukaryota</taxon>
        <taxon>Metazoa</taxon>
        <taxon>Ecdysozoa</taxon>
        <taxon>Tardigrada</taxon>
        <taxon>Eutardigrada</taxon>
        <taxon>Parachela</taxon>
        <taxon>Hypsibioidea</taxon>
        <taxon>Ramazzottiidae</taxon>
        <taxon>Ramazzottius</taxon>
    </lineage>
</organism>
<dbReference type="AlphaFoldDB" id="A0A1D1V584"/>
<evidence type="ECO:0000256" key="1">
    <source>
        <dbReference type="SAM" id="MobiDB-lite"/>
    </source>
</evidence>
<protein>
    <submittedName>
        <fullName evidence="2">Uncharacterized protein</fullName>
    </submittedName>
</protein>
<keyword evidence="3" id="KW-1185">Reference proteome</keyword>
<dbReference type="Proteomes" id="UP000186922">
    <property type="component" value="Unassembled WGS sequence"/>
</dbReference>
<feature type="region of interest" description="Disordered" evidence="1">
    <location>
        <begin position="51"/>
        <end position="152"/>
    </location>
</feature>
<comment type="caution">
    <text evidence="2">The sequence shown here is derived from an EMBL/GenBank/DDBJ whole genome shotgun (WGS) entry which is preliminary data.</text>
</comment>
<feature type="compositionally biased region" description="Acidic residues" evidence="1">
    <location>
        <begin position="307"/>
        <end position="316"/>
    </location>
</feature>
<feature type="region of interest" description="Disordered" evidence="1">
    <location>
        <begin position="290"/>
        <end position="320"/>
    </location>
</feature>
<gene>
    <name evidence="2" type="primary">RvY_06839-1</name>
    <name evidence="2" type="synonym">RvY_06839.1</name>
    <name evidence="2" type="ORF">RvY_06839</name>
</gene>
<reference evidence="2 3" key="1">
    <citation type="journal article" date="2016" name="Nat. Commun.">
        <title>Extremotolerant tardigrade genome and improved radiotolerance of human cultured cells by tardigrade-unique protein.</title>
        <authorList>
            <person name="Hashimoto T."/>
            <person name="Horikawa D.D."/>
            <person name="Saito Y."/>
            <person name="Kuwahara H."/>
            <person name="Kozuka-Hata H."/>
            <person name="Shin-I T."/>
            <person name="Minakuchi Y."/>
            <person name="Ohishi K."/>
            <person name="Motoyama A."/>
            <person name="Aizu T."/>
            <person name="Enomoto A."/>
            <person name="Kondo K."/>
            <person name="Tanaka S."/>
            <person name="Hara Y."/>
            <person name="Koshikawa S."/>
            <person name="Sagara H."/>
            <person name="Miura T."/>
            <person name="Yokobori S."/>
            <person name="Miyagawa K."/>
            <person name="Suzuki Y."/>
            <person name="Kubo T."/>
            <person name="Oyama M."/>
            <person name="Kohara Y."/>
            <person name="Fujiyama A."/>
            <person name="Arakawa K."/>
            <person name="Katayama T."/>
            <person name="Toyoda A."/>
            <person name="Kunieda T."/>
        </authorList>
    </citation>
    <scope>NUCLEOTIDE SEQUENCE [LARGE SCALE GENOMIC DNA]</scope>
    <source>
        <strain evidence="2 3">YOKOZUNA-1</strain>
    </source>
</reference>
<evidence type="ECO:0000313" key="2">
    <source>
        <dbReference type="EMBL" id="GAU95172.1"/>
    </source>
</evidence>
<feature type="compositionally biased region" description="Polar residues" evidence="1">
    <location>
        <begin position="55"/>
        <end position="69"/>
    </location>
</feature>
<sequence>MADDGWNGLDLLWEAALSCELADADLFDVVSSEITSSTPAVTLLSSPGQLFMTLPGNQPEGSGTSSRPSVTRGRPAQVHDAPSVSPTSASSSAALVNRERSKTGKDYAVPNHGLRTQVDSDVTEIPKPKRRSRKEMDSDTTAPRPKLTREEGTYERLLAVDDINPHQYPPGKECTLARKVALRHSLRNTYQPTEPELMPETEKVINAQKKKDADALHSLRVLVDRKVKEFMEKHPKRPRESGDEEDPVSIVDQVIQSLAEKKDNQPSAVLKADQRCSGAVNRDESLIRGMGTGNKATAPLYSVGDIDTSDGAEEPAQDVRPNLGNTLLRQVNNPTTVVRA</sequence>